<dbReference type="Proteomes" id="UP001165101">
    <property type="component" value="Unassembled WGS sequence"/>
</dbReference>
<sequence length="782" mass="89828">MDDISQSILDDPDWSTYLGGERDIIQQENPDLLEGDADSDDTRNGNTADSDGEVYNSSYISLFNSLVYQEYLGARGEFELENDLCDFIYSSLSKPECQYNRNELNILFENLQKRNRYFNRGLKKTVSQDLVDHFNSNNLMDNILNIQYSSSTSAFAPQTTPIIDQRPLYYPSLFSDAERNRNKTPEDNFMDYQGMIWENKLHRQKMQKQRRLLFKSYSHSPYSTAQASESADLWLHPDYEYGLNRKNPIPSGAKDSKYLFLNYPKPHIKSFCHFHEFFIEPKPSLVHFQLRNLVTSVDSSTIYYSENKNSNSRIMKLDPITWKTYTIVDNEELDNINFKISTISATSNLLTAGSFNGSILLYSPETKFKQVFSLTDSFYGGTNYICISRNPRFKDELAIASNDSYLRYFDIKQNKITKKTLLPFSLNCIADDPNNGSNELLFVGDSSTALIFDRRMDINESFSNAIKISDHFDYSFACDWNTNNLLATGNQDGTINLYDRRMLVSNDYLIENTSKSNHLLKITGMLNGAVRNIKFDATGKYLAFAESIDNVYVIDLQNPWTDNTSTTNRFIDVPGLNSYIYERRLEEDKKGKFNKDYSINKKPKTSTTDSLFSSDLTTVASCSMSSSDEDMYDDALESPMDDYGHNFSKTKSFHHIEDRDRVAELRGSKRPNMISETQHYSYDDYLHLKEKCRINRERKNIPLCVPEKDFVNGSFGLENEPYINYQHIDVFGKITGLSFTETDNGSGQILTIGIADGIVGGVMQYKFNSKANADELFLDYII</sequence>
<keyword evidence="2" id="KW-1185">Reference proteome</keyword>
<dbReference type="EMBL" id="BSXV01000117">
    <property type="protein sequence ID" value="GME87579.1"/>
    <property type="molecule type" value="Genomic_DNA"/>
</dbReference>
<proteinExistence type="predicted"/>
<reference evidence="1" key="1">
    <citation type="submission" date="2023-04" db="EMBL/GenBank/DDBJ databases">
        <title>Candida boidinii NBRC 1967.</title>
        <authorList>
            <person name="Ichikawa N."/>
            <person name="Sato H."/>
            <person name="Tonouchi N."/>
        </authorList>
    </citation>
    <scope>NUCLEOTIDE SEQUENCE</scope>
    <source>
        <strain evidence="1">NBRC 1967</strain>
    </source>
</reference>
<organism evidence="1 2">
    <name type="scientific">Candida boidinii</name>
    <name type="common">Yeast</name>
    <dbReference type="NCBI Taxonomy" id="5477"/>
    <lineage>
        <taxon>Eukaryota</taxon>
        <taxon>Fungi</taxon>
        <taxon>Dikarya</taxon>
        <taxon>Ascomycota</taxon>
        <taxon>Saccharomycotina</taxon>
        <taxon>Pichiomycetes</taxon>
        <taxon>Pichiales</taxon>
        <taxon>Pichiaceae</taxon>
        <taxon>Ogataea</taxon>
        <taxon>Ogataea/Candida clade</taxon>
    </lineage>
</organism>
<protein>
    <submittedName>
        <fullName evidence="1">Unnamed protein product</fullName>
    </submittedName>
</protein>
<evidence type="ECO:0000313" key="2">
    <source>
        <dbReference type="Proteomes" id="UP001165101"/>
    </source>
</evidence>
<evidence type="ECO:0000313" key="1">
    <source>
        <dbReference type="EMBL" id="GME87579.1"/>
    </source>
</evidence>
<accession>A0ACB5TG06</accession>
<gene>
    <name evidence="1" type="ORF">Cboi01_000044800</name>
</gene>
<comment type="caution">
    <text evidence="1">The sequence shown here is derived from an EMBL/GenBank/DDBJ whole genome shotgun (WGS) entry which is preliminary data.</text>
</comment>
<name>A0ACB5TG06_CANBO</name>